<organism evidence="1 2">
    <name type="scientific">Rhododendron molle</name>
    <name type="common">Chinese azalea</name>
    <name type="synonym">Azalea mollis</name>
    <dbReference type="NCBI Taxonomy" id="49168"/>
    <lineage>
        <taxon>Eukaryota</taxon>
        <taxon>Viridiplantae</taxon>
        <taxon>Streptophyta</taxon>
        <taxon>Embryophyta</taxon>
        <taxon>Tracheophyta</taxon>
        <taxon>Spermatophyta</taxon>
        <taxon>Magnoliopsida</taxon>
        <taxon>eudicotyledons</taxon>
        <taxon>Gunneridae</taxon>
        <taxon>Pentapetalae</taxon>
        <taxon>asterids</taxon>
        <taxon>Ericales</taxon>
        <taxon>Ericaceae</taxon>
        <taxon>Ericoideae</taxon>
        <taxon>Rhodoreae</taxon>
        <taxon>Rhododendron</taxon>
    </lineage>
</organism>
<gene>
    <name evidence="1" type="ORF">RHMOL_Rhmol11G0050700</name>
</gene>
<evidence type="ECO:0000313" key="2">
    <source>
        <dbReference type="Proteomes" id="UP001062846"/>
    </source>
</evidence>
<name>A0ACC0LPT3_RHOML</name>
<sequence length="187" mass="20488">MNNLSVKGKNDQITMNEKPPIDCSKEAQQSPVVALKVPLNVSCVAAVGELKELVVGPLFEMCLNVCNLSSESSSELTTSMAIAEHQSSMSLVFKDAEDNLNQVILKDCEIIKDEMLPIKYSDDFLEDARVESEESSVPSSNKPNEVKQTVYGLESNNPSIVTGWLPKLADLVPKEMTYEPCCCIGDQ</sequence>
<accession>A0ACC0LPT3</accession>
<comment type="caution">
    <text evidence="1">The sequence shown here is derived from an EMBL/GenBank/DDBJ whole genome shotgun (WGS) entry which is preliminary data.</text>
</comment>
<dbReference type="Proteomes" id="UP001062846">
    <property type="component" value="Chromosome 11"/>
</dbReference>
<protein>
    <submittedName>
        <fullName evidence="1">Uncharacterized protein</fullName>
    </submittedName>
</protein>
<dbReference type="EMBL" id="CM046398">
    <property type="protein sequence ID" value="KAI8530349.1"/>
    <property type="molecule type" value="Genomic_DNA"/>
</dbReference>
<proteinExistence type="predicted"/>
<keyword evidence="2" id="KW-1185">Reference proteome</keyword>
<evidence type="ECO:0000313" key="1">
    <source>
        <dbReference type="EMBL" id="KAI8530349.1"/>
    </source>
</evidence>
<reference evidence="1" key="1">
    <citation type="submission" date="2022-02" db="EMBL/GenBank/DDBJ databases">
        <title>Plant Genome Project.</title>
        <authorList>
            <person name="Zhang R.-G."/>
        </authorList>
    </citation>
    <scope>NUCLEOTIDE SEQUENCE</scope>
    <source>
        <strain evidence="1">AT1</strain>
    </source>
</reference>